<keyword evidence="1" id="KW-1133">Transmembrane helix</keyword>
<dbReference type="RefSeq" id="WP_072361214.1">
    <property type="nucleotide sequence ID" value="NZ_FXBN01000003.1"/>
</dbReference>
<sequence>MGVQDKDYPKSNFNSNQSEKEIVKCFHCGITPDKYNSLMDAVNIDDKGHLKHKSNCSFKVCKNCGEIFCPIDILPEKHNCIGKPNENSQNNHTIEPYNWFASEQEKRNKKQPSYYSFIPKILALLVIIALLLLYLYLNT</sequence>
<protein>
    <submittedName>
        <fullName evidence="3">Uncharacterized protein</fullName>
    </submittedName>
</protein>
<keyword evidence="1" id="KW-0812">Transmembrane</keyword>
<accession>A0A1X7P0F9</accession>
<evidence type="ECO:0000256" key="1">
    <source>
        <dbReference type="SAM" id="Phobius"/>
    </source>
</evidence>
<proteinExistence type="predicted"/>
<reference evidence="2 5" key="3">
    <citation type="submission" date="2018-10" db="EMBL/GenBank/DDBJ databases">
        <title>Cultivation of a novel Methanohalophilus strain from Kebrit Deep of the Red Sea and a genomic comparison of members of the genus Methanohalophilus.</title>
        <authorList>
            <person name="Guan Y."/>
            <person name="Ngugi D.K."/>
            <person name="Stingl U."/>
        </authorList>
    </citation>
    <scope>NUCLEOTIDE SEQUENCE [LARGE SCALE GENOMIC DNA]</scope>
    <source>
        <strain evidence="2 5">DSM 7471</strain>
    </source>
</reference>
<dbReference type="Proteomes" id="UP000278252">
    <property type="component" value="Unassembled WGS sequence"/>
</dbReference>
<feature type="transmembrane region" description="Helical" evidence="1">
    <location>
        <begin position="117"/>
        <end position="137"/>
    </location>
</feature>
<keyword evidence="4" id="KW-1185">Reference proteome</keyword>
<evidence type="ECO:0000313" key="2">
    <source>
        <dbReference type="EMBL" id="RNI12242.1"/>
    </source>
</evidence>
<keyword evidence="1" id="KW-0472">Membrane</keyword>
<evidence type="ECO:0000313" key="5">
    <source>
        <dbReference type="Proteomes" id="UP000278252"/>
    </source>
</evidence>
<dbReference type="EMBL" id="FXBN01000003">
    <property type="protein sequence ID" value="SMH43179.1"/>
    <property type="molecule type" value="Genomic_DNA"/>
</dbReference>
<reference evidence="4" key="1">
    <citation type="submission" date="2017-04" db="EMBL/GenBank/DDBJ databases">
        <authorList>
            <person name="Varghese N."/>
            <person name="Submissions S."/>
        </authorList>
    </citation>
    <scope>NUCLEOTIDE SEQUENCE [LARGE SCALE GENOMIC DNA]</scope>
    <source>
        <strain evidence="4">FDF-1</strain>
    </source>
</reference>
<gene>
    <name evidence="2" type="ORF">EFE41_03805</name>
    <name evidence="3" type="ORF">SAMN06264941_1916</name>
</gene>
<evidence type="ECO:0000313" key="4">
    <source>
        <dbReference type="Proteomes" id="UP000193969"/>
    </source>
</evidence>
<organism evidence="3 4">
    <name type="scientific">Methanohalophilus portucalensis FDF-1</name>
    <dbReference type="NCBI Taxonomy" id="523843"/>
    <lineage>
        <taxon>Archaea</taxon>
        <taxon>Methanobacteriati</taxon>
        <taxon>Methanobacteriota</taxon>
        <taxon>Stenosarchaea group</taxon>
        <taxon>Methanomicrobia</taxon>
        <taxon>Methanosarcinales</taxon>
        <taxon>Methanosarcinaceae</taxon>
        <taxon>Methanohalophilus</taxon>
    </lineage>
</organism>
<dbReference type="EMBL" id="RJJH01000003">
    <property type="protein sequence ID" value="RNI12242.1"/>
    <property type="molecule type" value="Genomic_DNA"/>
</dbReference>
<dbReference type="AlphaFoldDB" id="A0A1X7P0F9"/>
<dbReference type="Proteomes" id="UP000193969">
    <property type="component" value="Unassembled WGS sequence"/>
</dbReference>
<evidence type="ECO:0000313" key="3">
    <source>
        <dbReference type="EMBL" id="SMH43179.1"/>
    </source>
</evidence>
<name>A0A1X7P0F9_9EURY</name>
<reference evidence="3" key="2">
    <citation type="submission" date="2017-04" db="EMBL/GenBank/DDBJ databases">
        <authorList>
            <person name="Afonso C.L."/>
            <person name="Miller P.J."/>
            <person name="Scott M.A."/>
            <person name="Spackman E."/>
            <person name="Goraichik I."/>
            <person name="Dimitrov K.M."/>
            <person name="Suarez D.L."/>
            <person name="Swayne D.E."/>
        </authorList>
    </citation>
    <scope>NUCLEOTIDE SEQUENCE [LARGE SCALE GENOMIC DNA]</scope>
    <source>
        <strain evidence="3">FDF-1</strain>
    </source>
</reference>